<comment type="caution">
    <text evidence="2">The sequence shown here is derived from an EMBL/GenBank/DDBJ whole genome shotgun (WGS) entry which is preliminary data.</text>
</comment>
<feature type="transmembrane region" description="Helical" evidence="1">
    <location>
        <begin position="99"/>
        <end position="119"/>
    </location>
</feature>
<name>A0ABS7VMQ0_9HYPH</name>
<sequence>MTSSPAFRRFAFAFGPAFAVLYVIALARDLALFTVYPSLGIVLAGTHRPKDIVDPSMGFLAPAIYWYGWTATAAMGALAIGLAAASLPERWTNRLWSGWLWVVPLAAMGACVYLTLPWFRLYL</sequence>
<dbReference type="EMBL" id="JAIRBM010000006">
    <property type="protein sequence ID" value="MBZ6076509.1"/>
    <property type="molecule type" value="Genomic_DNA"/>
</dbReference>
<accession>A0ABS7VMQ0</accession>
<keyword evidence="1" id="KW-0812">Transmembrane</keyword>
<feature type="transmembrane region" description="Helical" evidence="1">
    <location>
        <begin position="64"/>
        <end position="87"/>
    </location>
</feature>
<proteinExistence type="predicted"/>
<gene>
    <name evidence="2" type="ORF">K9B37_09475</name>
</gene>
<reference evidence="2 3" key="1">
    <citation type="submission" date="2021-09" db="EMBL/GenBank/DDBJ databases">
        <title>The complete genome sequence of a new microorganism.</title>
        <authorList>
            <person name="Zi Z."/>
        </authorList>
    </citation>
    <scope>NUCLEOTIDE SEQUENCE [LARGE SCALE GENOMIC DNA]</scope>
    <source>
        <strain evidence="2 3">WGZ8</strain>
    </source>
</reference>
<dbReference type="RefSeq" id="WP_224312840.1">
    <property type="nucleotide sequence ID" value="NZ_JAIRBM010000006.1"/>
</dbReference>
<evidence type="ECO:0000313" key="2">
    <source>
        <dbReference type="EMBL" id="MBZ6076509.1"/>
    </source>
</evidence>
<protein>
    <recommendedName>
        <fullName evidence="4">DUF3995 domain-containing protein</fullName>
    </recommendedName>
</protein>
<evidence type="ECO:0000313" key="3">
    <source>
        <dbReference type="Proteomes" id="UP000704176"/>
    </source>
</evidence>
<keyword evidence="3" id="KW-1185">Reference proteome</keyword>
<keyword evidence="1" id="KW-0472">Membrane</keyword>
<organism evidence="2 3">
    <name type="scientific">Microvirga puerhi</name>
    <dbReference type="NCBI Taxonomy" id="2876078"/>
    <lineage>
        <taxon>Bacteria</taxon>
        <taxon>Pseudomonadati</taxon>
        <taxon>Pseudomonadota</taxon>
        <taxon>Alphaproteobacteria</taxon>
        <taxon>Hyphomicrobiales</taxon>
        <taxon>Methylobacteriaceae</taxon>
        <taxon>Microvirga</taxon>
    </lineage>
</organism>
<evidence type="ECO:0000256" key="1">
    <source>
        <dbReference type="SAM" id="Phobius"/>
    </source>
</evidence>
<dbReference type="Proteomes" id="UP000704176">
    <property type="component" value="Unassembled WGS sequence"/>
</dbReference>
<evidence type="ECO:0008006" key="4">
    <source>
        <dbReference type="Google" id="ProtNLM"/>
    </source>
</evidence>
<keyword evidence="1" id="KW-1133">Transmembrane helix</keyword>